<evidence type="ECO:0000256" key="1">
    <source>
        <dbReference type="SAM" id="Phobius"/>
    </source>
</evidence>
<dbReference type="PROSITE" id="PS51257">
    <property type="entry name" value="PROKAR_LIPOPROTEIN"/>
    <property type="match status" value="1"/>
</dbReference>
<gene>
    <name evidence="2" type="ORF">D0Y65_044978</name>
</gene>
<evidence type="ECO:0000313" key="2">
    <source>
        <dbReference type="EMBL" id="RZB55411.1"/>
    </source>
</evidence>
<reference evidence="2 3" key="1">
    <citation type="submission" date="2018-09" db="EMBL/GenBank/DDBJ databases">
        <title>A high-quality reference genome of wild soybean provides a powerful tool to mine soybean genomes.</title>
        <authorList>
            <person name="Xie M."/>
            <person name="Chung C.Y.L."/>
            <person name="Li M.-W."/>
            <person name="Wong F.-L."/>
            <person name="Chan T.-F."/>
            <person name="Lam H.-M."/>
        </authorList>
    </citation>
    <scope>NUCLEOTIDE SEQUENCE [LARGE SCALE GENOMIC DNA]</scope>
    <source>
        <strain evidence="3">cv. W05</strain>
        <tissue evidence="2">Hypocotyl of etiolated seedlings</tissue>
    </source>
</reference>
<keyword evidence="1" id="KW-1133">Transmembrane helix</keyword>
<dbReference type="Proteomes" id="UP000289340">
    <property type="component" value="Chromosome 17"/>
</dbReference>
<evidence type="ECO:0000313" key="3">
    <source>
        <dbReference type="Proteomes" id="UP000289340"/>
    </source>
</evidence>
<comment type="caution">
    <text evidence="2">The sequence shown here is derived from an EMBL/GenBank/DDBJ whole genome shotgun (WGS) entry which is preliminary data.</text>
</comment>
<dbReference type="EMBL" id="QZWG01000017">
    <property type="protein sequence ID" value="RZB55411.1"/>
    <property type="molecule type" value="Genomic_DNA"/>
</dbReference>
<protein>
    <submittedName>
        <fullName evidence="2">Uncharacterized protein</fullName>
    </submittedName>
</protein>
<accession>A0A445G2E8</accession>
<dbReference type="AlphaFoldDB" id="A0A445G2E8"/>
<keyword evidence="1" id="KW-0812">Transmembrane</keyword>
<name>A0A445G2E8_GLYSO</name>
<keyword evidence="1" id="KW-0472">Membrane</keyword>
<proteinExistence type="predicted"/>
<keyword evidence="3" id="KW-1185">Reference proteome</keyword>
<feature type="transmembrane region" description="Helical" evidence="1">
    <location>
        <begin position="52"/>
        <end position="75"/>
    </location>
</feature>
<sequence>MEIYKLMLLCLCAGLTIVFVLCLTSSSCVKLLTDIPMQYNWHLRRLNDVYSSLLLILYYFVGSPIPLASVLWVMIGLPPEEADSIFEESSTMAFVADSSIAIHYPQH</sequence>
<organism evidence="2 3">
    <name type="scientific">Glycine soja</name>
    <name type="common">Wild soybean</name>
    <dbReference type="NCBI Taxonomy" id="3848"/>
    <lineage>
        <taxon>Eukaryota</taxon>
        <taxon>Viridiplantae</taxon>
        <taxon>Streptophyta</taxon>
        <taxon>Embryophyta</taxon>
        <taxon>Tracheophyta</taxon>
        <taxon>Spermatophyta</taxon>
        <taxon>Magnoliopsida</taxon>
        <taxon>eudicotyledons</taxon>
        <taxon>Gunneridae</taxon>
        <taxon>Pentapetalae</taxon>
        <taxon>rosids</taxon>
        <taxon>fabids</taxon>
        <taxon>Fabales</taxon>
        <taxon>Fabaceae</taxon>
        <taxon>Papilionoideae</taxon>
        <taxon>50 kb inversion clade</taxon>
        <taxon>NPAAA clade</taxon>
        <taxon>indigoferoid/millettioid clade</taxon>
        <taxon>Phaseoleae</taxon>
        <taxon>Glycine</taxon>
        <taxon>Glycine subgen. Soja</taxon>
    </lineage>
</organism>